<evidence type="ECO:0000256" key="1">
    <source>
        <dbReference type="SAM" id="MobiDB-lite"/>
    </source>
</evidence>
<feature type="transmembrane region" description="Helical" evidence="2">
    <location>
        <begin position="12"/>
        <end position="36"/>
    </location>
</feature>
<keyword evidence="2" id="KW-0812">Transmembrane</keyword>
<gene>
    <name evidence="3" type="ORF">P409_12350</name>
</gene>
<dbReference type="RefSeq" id="WP_034836429.1">
    <property type="nucleotide sequence ID" value="NZ_JANX01000124.1"/>
</dbReference>
<feature type="region of interest" description="Disordered" evidence="1">
    <location>
        <begin position="42"/>
        <end position="63"/>
    </location>
</feature>
<keyword evidence="2" id="KW-0472">Membrane</keyword>
<organism evidence="3 4">
    <name type="scientific">Inquilinus limosus MP06</name>
    <dbReference type="NCBI Taxonomy" id="1398085"/>
    <lineage>
        <taxon>Bacteria</taxon>
        <taxon>Pseudomonadati</taxon>
        <taxon>Pseudomonadota</taxon>
        <taxon>Alphaproteobacteria</taxon>
        <taxon>Rhodospirillales</taxon>
        <taxon>Rhodospirillaceae</taxon>
        <taxon>Inquilinus</taxon>
    </lineage>
</organism>
<sequence length="63" mass="7153">MFTDPGERERDNMVTTLLVVWAIIGPSIGLAVGAWWCSRERDEPVRVTSRQALPSPERSLGWR</sequence>
<dbReference type="AlphaFoldDB" id="A0A0A0D879"/>
<protein>
    <submittedName>
        <fullName evidence="3">Uncharacterized protein</fullName>
    </submittedName>
</protein>
<dbReference type="OrthoDB" id="7360357at2"/>
<evidence type="ECO:0000313" key="4">
    <source>
        <dbReference type="Proteomes" id="UP000029995"/>
    </source>
</evidence>
<accession>A0A0A0D879</accession>
<evidence type="ECO:0000256" key="2">
    <source>
        <dbReference type="SAM" id="Phobius"/>
    </source>
</evidence>
<dbReference type="EMBL" id="JANX01000124">
    <property type="protein sequence ID" value="KGM34053.1"/>
    <property type="molecule type" value="Genomic_DNA"/>
</dbReference>
<proteinExistence type="predicted"/>
<name>A0A0A0D879_9PROT</name>
<comment type="caution">
    <text evidence="3">The sequence shown here is derived from an EMBL/GenBank/DDBJ whole genome shotgun (WGS) entry which is preliminary data.</text>
</comment>
<reference evidence="3 4" key="1">
    <citation type="submission" date="2014-01" db="EMBL/GenBank/DDBJ databases">
        <title>Genome sequence determination for a cystic fibrosis isolate, Inquilinus limosus.</title>
        <authorList>
            <person name="Pino M."/>
            <person name="Di Conza J."/>
            <person name="Gutkind G."/>
        </authorList>
    </citation>
    <scope>NUCLEOTIDE SEQUENCE [LARGE SCALE GENOMIC DNA]</scope>
    <source>
        <strain evidence="3 4">MP06</strain>
    </source>
</reference>
<evidence type="ECO:0000313" key="3">
    <source>
        <dbReference type="EMBL" id="KGM34053.1"/>
    </source>
</evidence>
<dbReference type="Proteomes" id="UP000029995">
    <property type="component" value="Unassembled WGS sequence"/>
</dbReference>
<keyword evidence="2" id="KW-1133">Transmembrane helix</keyword>